<feature type="region of interest" description="Disordered" evidence="7">
    <location>
        <begin position="473"/>
        <end position="518"/>
    </location>
</feature>
<feature type="compositionally biased region" description="Low complexity" evidence="7">
    <location>
        <begin position="545"/>
        <end position="559"/>
    </location>
</feature>
<dbReference type="AlphaFoldDB" id="A0A7R9E8H7"/>
<protein>
    <recommendedName>
        <fullName evidence="8">BHLH domain-containing protein</fullName>
    </recommendedName>
</protein>
<keyword evidence="6" id="KW-0175">Coiled coil</keyword>
<evidence type="ECO:0000256" key="3">
    <source>
        <dbReference type="ARBA" id="ARBA00023125"/>
    </source>
</evidence>
<dbReference type="PROSITE" id="PS50888">
    <property type="entry name" value="BHLH"/>
    <property type="match status" value="1"/>
</dbReference>
<dbReference type="GO" id="GO:0000981">
    <property type="term" value="F:DNA-binding transcription factor activity, RNA polymerase II-specific"/>
    <property type="evidence" value="ECO:0007669"/>
    <property type="project" value="TreeGrafter"/>
</dbReference>
<dbReference type="SMART" id="SM00353">
    <property type="entry name" value="HLH"/>
    <property type="match status" value="1"/>
</dbReference>
<evidence type="ECO:0000313" key="9">
    <source>
        <dbReference type="EMBL" id="CAD7429421.1"/>
    </source>
</evidence>
<proteinExistence type="predicted"/>
<sequence length="1056" mass="118954">MEDRKIEDAEYDGKSPWLRRIMLSKDIELLSEWLSTVDVMGSRPRRGNTFFLPCVLWLPQFVFFPPIPMEDIGLRAPESEDGLWPAFGRLVQKDEVAVISRWLSTVDFFEASPKNRQKLTSPKWNRFKGIRLRWKDKIRLNNVIWRCWHMQCTPLSGEPSLAPNNFPWYATVWRSLPTSEQFALVRPCPKHPPYPQTISLGTPLSGGPSLPPNNFPWYATVRSTLPTPKQFPLVRHCPKHHSSAPWPKAVVLEGKYWKRKLAAVTAEYKKWRMFYRNRFMGWGTKDGSDLLAEMDMFDWQPHSNDSLHSMGSMMVDEDYMEFMSDTLFTSITYNQPFAFPDTREITRGTNIADFMQPSLVQLQPNLDDFMDTLEPLQELLSSRLPPVPEESPSELEYRSIRHMGHSFPELDLLGSNLQSLEHLQHQQHMEQLQQMQQQQQQQTEAQCSAVVYAPSVINQSYRSTTPQDFNQVHVQHQQQTGIMDRVSKSRPPRSVQNNRLLQQQQRQQQSVPYQQQQQTGLTQASTYQGFAIPEVQPQPLQGMRVVSSSSSQQQSPVSVRGLPATSQPVYKAPSPQPPSMQPYKFTTQQQNFRYLQLGAVLIILSWLGVTLPNVSISQVDFIAVVGKRFSPTSTQSYKVYNLSVSPPVSSIPEATITSPAHQYNQLNKRSHSGSALGMGSVVAQHQQHQHQRKHPPPLVSSSSDSALNTTLSTGGLQPLLAHLLTTSTYQLPTPCEDTTGLYNFTAADKSGLKTSSVVPILPMPSGATPGPKTTTALLITTPVSMTSMQPSGQILLNTMVAPSCNRGADSPSDSSAVPSPASLNISPLSSPLNLGSPLSPQKQIQPRQDSDRAHYRSPKNINAAPPKEHRRMGHINAEQKRRCNIKNGFDMLHSLIPQLNQNPNAKLSKAAMLQKGADHIRQLRSDRSQLREEMDSLKQQIESLNAAISNCQSMLPATGAPVSRQRSSKMKEMFDEYVRFSILFEPLLVSFNQMVSTASLEDLFRSTLLWVEQHSVLNSLRYLSTATDIMTDPSRLPEEARRASAKPSVRIENSHS</sequence>
<dbReference type="InterPro" id="IPR052207">
    <property type="entry name" value="Max-like/E-box_TFs"/>
</dbReference>
<dbReference type="GO" id="GO:0000978">
    <property type="term" value="F:RNA polymerase II cis-regulatory region sequence-specific DNA binding"/>
    <property type="evidence" value="ECO:0007669"/>
    <property type="project" value="TreeGrafter"/>
</dbReference>
<feature type="compositionally biased region" description="Low complexity" evidence="7">
    <location>
        <begin position="808"/>
        <end position="840"/>
    </location>
</feature>
<name>A0A7R9E8H7_9NEOP</name>
<feature type="region of interest" description="Disordered" evidence="7">
    <location>
        <begin position="805"/>
        <end position="872"/>
    </location>
</feature>
<feature type="compositionally biased region" description="Low complexity" evidence="7">
    <location>
        <begin position="494"/>
        <end position="518"/>
    </location>
</feature>
<dbReference type="Gene3D" id="4.10.280.10">
    <property type="entry name" value="Helix-loop-helix DNA-binding domain"/>
    <property type="match status" value="1"/>
</dbReference>
<evidence type="ECO:0000256" key="2">
    <source>
        <dbReference type="ARBA" id="ARBA00023015"/>
    </source>
</evidence>
<dbReference type="InterPro" id="IPR011598">
    <property type="entry name" value="bHLH_dom"/>
</dbReference>
<accession>A0A7R9E8H7</accession>
<evidence type="ECO:0000256" key="7">
    <source>
        <dbReference type="SAM" id="MobiDB-lite"/>
    </source>
</evidence>
<dbReference type="GO" id="GO:0005634">
    <property type="term" value="C:nucleus"/>
    <property type="evidence" value="ECO:0007669"/>
    <property type="project" value="UniProtKB-SubCell"/>
</dbReference>
<dbReference type="FunFam" id="4.10.280.10:FF:000094">
    <property type="entry name" value="Blast:Carbohydrate-responsive element-binding protein"/>
    <property type="match status" value="1"/>
</dbReference>
<feature type="region of interest" description="Disordered" evidence="7">
    <location>
        <begin position="541"/>
        <end position="579"/>
    </location>
</feature>
<comment type="subcellular location">
    <subcellularLocation>
        <location evidence="1">Nucleus</location>
    </subcellularLocation>
</comment>
<dbReference type="CDD" id="cd11405">
    <property type="entry name" value="bHLHzip_MLXIP_like"/>
    <property type="match status" value="1"/>
</dbReference>
<evidence type="ECO:0000256" key="1">
    <source>
        <dbReference type="ARBA" id="ARBA00004123"/>
    </source>
</evidence>
<dbReference type="CDD" id="cd21739">
    <property type="entry name" value="NES2-NLS_ChREBP-like"/>
    <property type="match status" value="1"/>
</dbReference>
<feature type="region of interest" description="Disordered" evidence="7">
    <location>
        <begin position="1033"/>
        <end position="1056"/>
    </location>
</feature>
<feature type="region of interest" description="Disordered" evidence="7">
    <location>
        <begin position="670"/>
        <end position="707"/>
    </location>
</feature>
<gene>
    <name evidence="9" type="ORF">TMSB3V08_LOCUS6199</name>
</gene>
<keyword evidence="4" id="KW-0804">Transcription</keyword>
<evidence type="ECO:0000256" key="5">
    <source>
        <dbReference type="ARBA" id="ARBA00023242"/>
    </source>
</evidence>
<evidence type="ECO:0000256" key="6">
    <source>
        <dbReference type="SAM" id="Coils"/>
    </source>
</evidence>
<organism evidence="9">
    <name type="scientific">Timema monikensis</name>
    <dbReference type="NCBI Taxonomy" id="170555"/>
    <lineage>
        <taxon>Eukaryota</taxon>
        <taxon>Metazoa</taxon>
        <taxon>Ecdysozoa</taxon>
        <taxon>Arthropoda</taxon>
        <taxon>Hexapoda</taxon>
        <taxon>Insecta</taxon>
        <taxon>Pterygota</taxon>
        <taxon>Neoptera</taxon>
        <taxon>Polyneoptera</taxon>
        <taxon>Phasmatodea</taxon>
        <taxon>Timematodea</taxon>
        <taxon>Timematoidea</taxon>
        <taxon>Timematidae</taxon>
        <taxon>Timema</taxon>
    </lineage>
</organism>
<keyword evidence="2" id="KW-0805">Transcription regulation</keyword>
<dbReference type="InterPro" id="IPR036638">
    <property type="entry name" value="HLH_DNA-bd_sf"/>
</dbReference>
<dbReference type="GO" id="GO:0046983">
    <property type="term" value="F:protein dimerization activity"/>
    <property type="evidence" value="ECO:0007669"/>
    <property type="project" value="InterPro"/>
</dbReference>
<dbReference type="Pfam" id="PF00010">
    <property type="entry name" value="HLH"/>
    <property type="match status" value="1"/>
</dbReference>
<evidence type="ECO:0000256" key="4">
    <source>
        <dbReference type="ARBA" id="ARBA00023163"/>
    </source>
</evidence>
<feature type="domain" description="BHLH" evidence="8">
    <location>
        <begin position="869"/>
        <end position="923"/>
    </location>
</feature>
<keyword evidence="5" id="KW-0539">Nucleus</keyword>
<dbReference type="EMBL" id="OB794069">
    <property type="protein sequence ID" value="CAD7429421.1"/>
    <property type="molecule type" value="Genomic_DNA"/>
</dbReference>
<evidence type="ECO:0000259" key="8">
    <source>
        <dbReference type="PROSITE" id="PS50888"/>
    </source>
</evidence>
<dbReference type="SUPFAM" id="SSF47459">
    <property type="entry name" value="HLH, helix-loop-helix DNA-binding domain"/>
    <property type="match status" value="1"/>
</dbReference>
<feature type="coiled-coil region" evidence="6">
    <location>
        <begin position="913"/>
        <end position="954"/>
    </location>
</feature>
<dbReference type="PANTHER" id="PTHR15741:SF37">
    <property type="entry name" value="LD38259P"/>
    <property type="match status" value="1"/>
</dbReference>
<dbReference type="PANTHER" id="PTHR15741">
    <property type="entry name" value="BASIC HELIX-LOOP-HELIX ZIP TRANSCRIPTION FACTOR"/>
    <property type="match status" value="1"/>
</dbReference>
<reference evidence="9" key="1">
    <citation type="submission" date="2020-11" db="EMBL/GenBank/DDBJ databases">
        <authorList>
            <person name="Tran Van P."/>
        </authorList>
    </citation>
    <scope>NUCLEOTIDE SEQUENCE</scope>
</reference>
<keyword evidence="3" id="KW-0238">DNA-binding</keyword>